<dbReference type="InterPro" id="IPR036388">
    <property type="entry name" value="WH-like_DNA-bd_sf"/>
</dbReference>
<dbReference type="Proteomes" id="UP000181917">
    <property type="component" value="Unassembled WGS sequence"/>
</dbReference>
<keyword evidence="1" id="KW-0805">Transcription regulation</keyword>
<dbReference type="CDD" id="cd07377">
    <property type="entry name" value="WHTH_GntR"/>
    <property type="match status" value="1"/>
</dbReference>
<dbReference type="SMART" id="SM00895">
    <property type="entry name" value="FCD"/>
    <property type="match status" value="1"/>
</dbReference>
<evidence type="ECO:0000313" key="6">
    <source>
        <dbReference type="Proteomes" id="UP000181917"/>
    </source>
</evidence>
<protein>
    <submittedName>
        <fullName evidence="5">DNA-binding transcriptional regulator, FadR family</fullName>
    </submittedName>
</protein>
<dbReference type="Pfam" id="PF00392">
    <property type="entry name" value="GntR"/>
    <property type="match status" value="1"/>
</dbReference>
<dbReference type="PRINTS" id="PR00035">
    <property type="entry name" value="HTHGNTR"/>
</dbReference>
<dbReference type="SMART" id="SM00345">
    <property type="entry name" value="HTH_GNTR"/>
    <property type="match status" value="1"/>
</dbReference>
<proteinExistence type="predicted"/>
<evidence type="ECO:0000256" key="1">
    <source>
        <dbReference type="ARBA" id="ARBA00023015"/>
    </source>
</evidence>
<dbReference type="GO" id="GO:0003677">
    <property type="term" value="F:DNA binding"/>
    <property type="evidence" value="ECO:0007669"/>
    <property type="project" value="UniProtKB-KW"/>
</dbReference>
<dbReference type="Gene3D" id="1.10.10.10">
    <property type="entry name" value="Winged helix-like DNA-binding domain superfamily/Winged helix DNA-binding domain"/>
    <property type="match status" value="1"/>
</dbReference>
<dbReference type="PANTHER" id="PTHR43537">
    <property type="entry name" value="TRANSCRIPTIONAL REGULATOR, GNTR FAMILY"/>
    <property type="match status" value="1"/>
</dbReference>
<dbReference type="InterPro" id="IPR036390">
    <property type="entry name" value="WH_DNA-bd_sf"/>
</dbReference>
<dbReference type="PANTHER" id="PTHR43537:SF47">
    <property type="entry name" value="REGULATORY PROTEIN GNTR HTH"/>
    <property type="match status" value="1"/>
</dbReference>
<keyword evidence="6" id="KW-1185">Reference proteome</keyword>
<dbReference type="AlphaFoldDB" id="A0A1H1DZX3"/>
<dbReference type="Gene3D" id="1.20.120.530">
    <property type="entry name" value="GntR ligand-binding domain-like"/>
    <property type="match status" value="1"/>
</dbReference>
<dbReference type="InterPro" id="IPR008920">
    <property type="entry name" value="TF_FadR/GntR_C"/>
</dbReference>
<feature type="domain" description="HTH gntR-type" evidence="4">
    <location>
        <begin position="9"/>
        <end position="77"/>
    </location>
</feature>
<dbReference type="EMBL" id="FNKH01000002">
    <property type="protein sequence ID" value="SDQ82044.1"/>
    <property type="molecule type" value="Genomic_DNA"/>
</dbReference>
<dbReference type="OrthoDB" id="3575876at2"/>
<gene>
    <name evidence="5" type="ORF">SAMN04489742_2697</name>
</gene>
<evidence type="ECO:0000313" key="5">
    <source>
        <dbReference type="EMBL" id="SDQ82044.1"/>
    </source>
</evidence>
<dbReference type="SUPFAM" id="SSF48008">
    <property type="entry name" value="GntR ligand-binding domain-like"/>
    <property type="match status" value="1"/>
</dbReference>
<evidence type="ECO:0000256" key="3">
    <source>
        <dbReference type="ARBA" id="ARBA00023163"/>
    </source>
</evidence>
<organism evidence="5 6">
    <name type="scientific">Crystallibacter crystallopoietes</name>
    <dbReference type="NCBI Taxonomy" id="37928"/>
    <lineage>
        <taxon>Bacteria</taxon>
        <taxon>Bacillati</taxon>
        <taxon>Actinomycetota</taxon>
        <taxon>Actinomycetes</taxon>
        <taxon>Micrococcales</taxon>
        <taxon>Micrococcaceae</taxon>
        <taxon>Crystallibacter</taxon>
    </lineage>
</organism>
<dbReference type="SUPFAM" id="SSF46785">
    <property type="entry name" value="Winged helix' DNA-binding domain"/>
    <property type="match status" value="1"/>
</dbReference>
<sequence length="229" mass="25213">MTLGSIQRPQLADEVTERLREAIVSGQWPLQERIPPEPELMAQLGVSRGTLREGVKALAHAGMLEVRRGDGTYVRAASEIHGAARKAYREHEDEDVLQVRFALDTKAARLAARLANDGDIAAMHAMLAKRREAWAAEDLEQWIAADWDFHLKVAESSGNRLLHELYGSFGDVFHGTKMAQRLRNGFDGCLEAGHEALVAAIAARDEDAAVATVNANLNYCMSWMPQAGE</sequence>
<reference evidence="5 6" key="1">
    <citation type="submission" date="2016-10" db="EMBL/GenBank/DDBJ databases">
        <authorList>
            <person name="de Groot N.N."/>
        </authorList>
    </citation>
    <scope>NUCLEOTIDE SEQUENCE [LARGE SCALE GENOMIC DNA]</scope>
    <source>
        <strain evidence="5 6">DSM 20117</strain>
    </source>
</reference>
<accession>A0A1H1DZX3</accession>
<dbReference type="STRING" id="37928.SAMN04489742_2697"/>
<name>A0A1H1DZX3_9MICC</name>
<dbReference type="GO" id="GO:0003700">
    <property type="term" value="F:DNA-binding transcription factor activity"/>
    <property type="evidence" value="ECO:0007669"/>
    <property type="project" value="InterPro"/>
</dbReference>
<dbReference type="RefSeq" id="WP_074700893.1">
    <property type="nucleotide sequence ID" value="NZ_CP018863.1"/>
</dbReference>
<dbReference type="InterPro" id="IPR011711">
    <property type="entry name" value="GntR_C"/>
</dbReference>
<dbReference type="KEGG" id="acry:AC20117_03955"/>
<keyword evidence="3" id="KW-0804">Transcription</keyword>
<evidence type="ECO:0000256" key="2">
    <source>
        <dbReference type="ARBA" id="ARBA00023125"/>
    </source>
</evidence>
<keyword evidence="2 5" id="KW-0238">DNA-binding</keyword>
<dbReference type="Pfam" id="PF07729">
    <property type="entry name" value="FCD"/>
    <property type="match status" value="1"/>
</dbReference>
<evidence type="ECO:0000259" key="4">
    <source>
        <dbReference type="PROSITE" id="PS50949"/>
    </source>
</evidence>
<dbReference type="InterPro" id="IPR000524">
    <property type="entry name" value="Tscrpt_reg_HTH_GntR"/>
</dbReference>
<dbReference type="PROSITE" id="PS50949">
    <property type="entry name" value="HTH_GNTR"/>
    <property type="match status" value="1"/>
</dbReference>